<dbReference type="STRING" id="679936.Sulac_1926"/>
<dbReference type="Gene3D" id="3.90.1150.10">
    <property type="entry name" value="Aspartate Aminotransferase, domain 1"/>
    <property type="match status" value="1"/>
</dbReference>
<dbReference type="InterPro" id="IPR011340">
    <property type="entry name" value="Cys_dSase-rel"/>
</dbReference>
<reference evidence="3" key="1">
    <citation type="submission" date="2011-12" db="EMBL/GenBank/DDBJ databases">
        <title>The complete genome of chromosome of Sulfobacillus acidophilus DSM 10332.</title>
        <authorList>
            <person name="Lucas S."/>
            <person name="Han J."/>
            <person name="Lapidus A."/>
            <person name="Bruce D."/>
            <person name="Goodwin L."/>
            <person name="Pitluck S."/>
            <person name="Peters L."/>
            <person name="Kyrpides N."/>
            <person name="Mavromatis K."/>
            <person name="Ivanova N."/>
            <person name="Mikhailova N."/>
            <person name="Chertkov O."/>
            <person name="Saunders E."/>
            <person name="Detter J.C."/>
            <person name="Tapia R."/>
            <person name="Han C."/>
            <person name="Land M."/>
            <person name="Hauser L."/>
            <person name="Markowitz V."/>
            <person name="Cheng J.-F."/>
            <person name="Hugenholtz P."/>
            <person name="Woyke T."/>
            <person name="Wu D."/>
            <person name="Pukall R."/>
            <person name="Gehrich-Schroeter G."/>
            <person name="Schneider S."/>
            <person name="Klenk H.-P."/>
            <person name="Eisen J.A."/>
        </authorList>
    </citation>
    <scope>NUCLEOTIDE SEQUENCE [LARGE SCALE GENOMIC DNA]</scope>
    <source>
        <strain evidence="3">ATCC 700253 / DSM 10332 / NAL</strain>
    </source>
</reference>
<organism evidence="2 3">
    <name type="scientific">Sulfobacillus acidophilus (strain ATCC 700253 / DSM 10332 / NAL)</name>
    <dbReference type="NCBI Taxonomy" id="679936"/>
    <lineage>
        <taxon>Bacteria</taxon>
        <taxon>Bacillati</taxon>
        <taxon>Bacillota</taxon>
        <taxon>Clostridia</taxon>
        <taxon>Eubacteriales</taxon>
        <taxon>Clostridiales Family XVII. Incertae Sedis</taxon>
        <taxon>Sulfobacillus</taxon>
    </lineage>
</organism>
<name>G8U198_SULAD</name>
<dbReference type="PANTHER" id="PTHR43586:SF21">
    <property type="entry name" value="PYRIDOXAL PHOSPHATE (PLP)-DEPENDENT ASPARTATE AMINOTRANSFERASE SUPERFAMILY"/>
    <property type="match status" value="1"/>
</dbReference>
<dbReference type="PANTHER" id="PTHR43586">
    <property type="entry name" value="CYSTEINE DESULFURASE"/>
    <property type="match status" value="1"/>
</dbReference>
<evidence type="ECO:0000259" key="1">
    <source>
        <dbReference type="Pfam" id="PF00266"/>
    </source>
</evidence>
<dbReference type="AlphaFoldDB" id="G8U198"/>
<dbReference type="InterPro" id="IPR015424">
    <property type="entry name" value="PyrdxlP-dep_Trfase"/>
</dbReference>
<keyword evidence="3" id="KW-1185">Reference proteome</keyword>
<dbReference type="GO" id="GO:0031071">
    <property type="term" value="F:cysteine desulfurase activity"/>
    <property type="evidence" value="ECO:0007669"/>
    <property type="project" value="UniProtKB-EC"/>
</dbReference>
<sequence>MDIADCREFFPSVTTPLPGGRLPIYLDGPGGSQVPASVVTAMTGYYLSSNANTHGAFWTSRLTDRTITEARLAAADFLGASSPETISFGQNMTTLNFLLSEAIAGTLKPGDEIVVTELDHEANVAPWLRLQDRGIRVRQIPLRDDGRLDSDAWAHTLSSRTKLVALGWASNALGTVNPVAEIRQWTRQVGAWLLIDAVHWAPHGPIDVGALEPDFLLCSSYKFFGPHVGILYSAPGRLEALPTLRVRTQNPHPPYRIETGTLNHAALAGVTGAINFIAACGQAGETRRDRLQDAMKRIYAYEHRLVADLYQELLNIPGIRVYGPPVDDNPRTPTLSFTVDGCHSAEVASLLAAEDIYVWDGDFYALGVLTHYGLQDQGGLVRIGLAPYNTAEEITRTVEVLAQIASARGSKRP</sequence>
<reference evidence="2 3" key="2">
    <citation type="journal article" date="2012" name="Stand. Genomic Sci.">
        <title>Complete genome sequence of the moderately thermophilic mineral-sulfide-oxidizing firmicute Sulfobacillus acidophilus type strain (NAL(T)).</title>
        <authorList>
            <person name="Anderson I."/>
            <person name="Chertkov O."/>
            <person name="Chen A."/>
            <person name="Saunders E."/>
            <person name="Lapidus A."/>
            <person name="Nolan M."/>
            <person name="Lucas S."/>
            <person name="Hammon N."/>
            <person name="Deshpande S."/>
            <person name="Cheng J.F."/>
            <person name="Han C."/>
            <person name="Tapia R."/>
            <person name="Goodwin L.A."/>
            <person name="Pitluck S."/>
            <person name="Liolios K."/>
            <person name="Pagani I."/>
            <person name="Ivanova N."/>
            <person name="Mikhailova N."/>
            <person name="Pati A."/>
            <person name="Palaniappan K."/>
            <person name="Land M."/>
            <person name="Pan C."/>
            <person name="Rohde M."/>
            <person name="Pukall R."/>
            <person name="Goker M."/>
            <person name="Detter J.C."/>
            <person name="Woyke T."/>
            <person name="Bristow J."/>
            <person name="Eisen J.A."/>
            <person name="Markowitz V."/>
            <person name="Hugenholtz P."/>
            <person name="Kyrpides N.C."/>
            <person name="Klenk H.P."/>
            <person name="Mavromatis K."/>
        </authorList>
    </citation>
    <scope>NUCLEOTIDE SEQUENCE [LARGE SCALE GENOMIC DNA]</scope>
    <source>
        <strain evidence="3">ATCC 700253 / DSM 10332 / NAL</strain>
    </source>
</reference>
<protein>
    <submittedName>
        <fullName evidence="2">Cysteine desulfurase family protein</fullName>
        <ecNumber evidence="2">2.8.1.7</ecNumber>
    </submittedName>
</protein>
<dbReference type="Proteomes" id="UP000005439">
    <property type="component" value="Chromosome"/>
</dbReference>
<proteinExistence type="predicted"/>
<dbReference type="SUPFAM" id="SSF53383">
    <property type="entry name" value="PLP-dependent transferases"/>
    <property type="match status" value="1"/>
</dbReference>
<dbReference type="NCBIfam" id="TIGR01976">
    <property type="entry name" value="am_tr_V_VC1184"/>
    <property type="match status" value="1"/>
</dbReference>
<dbReference type="PATRIC" id="fig|679936.5.peg.1991"/>
<dbReference type="Gene3D" id="3.40.640.10">
    <property type="entry name" value="Type I PLP-dependent aspartate aminotransferase-like (Major domain)"/>
    <property type="match status" value="1"/>
</dbReference>
<dbReference type="EC" id="2.8.1.7" evidence="2"/>
<gene>
    <name evidence="2" type="ordered locus">Sulac_1926</name>
</gene>
<evidence type="ECO:0000313" key="3">
    <source>
        <dbReference type="Proteomes" id="UP000005439"/>
    </source>
</evidence>
<dbReference type="InterPro" id="IPR015421">
    <property type="entry name" value="PyrdxlP-dep_Trfase_major"/>
</dbReference>
<feature type="domain" description="Aminotransferase class V" evidence="1">
    <location>
        <begin position="24"/>
        <end position="396"/>
    </location>
</feature>
<dbReference type="InterPro" id="IPR000192">
    <property type="entry name" value="Aminotrans_V_dom"/>
</dbReference>
<accession>G8U198</accession>
<keyword evidence="2" id="KW-0808">Transferase</keyword>
<dbReference type="HOGENOM" id="CLU_003433_2_2_9"/>
<dbReference type="KEGG" id="sap:Sulac_1926"/>
<dbReference type="EMBL" id="CP003179">
    <property type="protein sequence ID" value="AEW05418.1"/>
    <property type="molecule type" value="Genomic_DNA"/>
</dbReference>
<dbReference type="InterPro" id="IPR015422">
    <property type="entry name" value="PyrdxlP-dep_Trfase_small"/>
</dbReference>
<evidence type="ECO:0000313" key="2">
    <source>
        <dbReference type="EMBL" id="AEW05418.1"/>
    </source>
</evidence>
<dbReference type="Pfam" id="PF00266">
    <property type="entry name" value="Aminotran_5"/>
    <property type="match status" value="1"/>
</dbReference>